<reference evidence="1" key="1">
    <citation type="submission" date="2014-11" db="EMBL/GenBank/DDBJ databases">
        <authorList>
            <person name="Amaro Gonzalez C."/>
        </authorList>
    </citation>
    <scope>NUCLEOTIDE SEQUENCE</scope>
</reference>
<accession>A0A0E9SB36</accession>
<evidence type="ECO:0000313" key="1">
    <source>
        <dbReference type="EMBL" id="JAH38624.1"/>
    </source>
</evidence>
<dbReference type="EMBL" id="GBXM01069953">
    <property type="protein sequence ID" value="JAH38624.1"/>
    <property type="molecule type" value="Transcribed_RNA"/>
</dbReference>
<organism evidence="1">
    <name type="scientific">Anguilla anguilla</name>
    <name type="common">European freshwater eel</name>
    <name type="synonym">Muraena anguilla</name>
    <dbReference type="NCBI Taxonomy" id="7936"/>
    <lineage>
        <taxon>Eukaryota</taxon>
        <taxon>Metazoa</taxon>
        <taxon>Chordata</taxon>
        <taxon>Craniata</taxon>
        <taxon>Vertebrata</taxon>
        <taxon>Euteleostomi</taxon>
        <taxon>Actinopterygii</taxon>
        <taxon>Neopterygii</taxon>
        <taxon>Teleostei</taxon>
        <taxon>Anguilliformes</taxon>
        <taxon>Anguillidae</taxon>
        <taxon>Anguilla</taxon>
    </lineage>
</organism>
<reference evidence="1" key="2">
    <citation type="journal article" date="2015" name="Fish Shellfish Immunol.">
        <title>Early steps in the European eel (Anguilla anguilla)-Vibrio vulnificus interaction in the gills: Role of the RtxA13 toxin.</title>
        <authorList>
            <person name="Callol A."/>
            <person name="Pajuelo D."/>
            <person name="Ebbesson L."/>
            <person name="Teles M."/>
            <person name="MacKenzie S."/>
            <person name="Amaro C."/>
        </authorList>
    </citation>
    <scope>NUCLEOTIDE SEQUENCE</scope>
</reference>
<name>A0A0E9SB36_ANGAN</name>
<dbReference type="AlphaFoldDB" id="A0A0E9SB36"/>
<proteinExistence type="predicted"/>
<sequence>MSTYIGHDSSKLQLPLNKGGVALPKLIYYSCALHVRIIAE</sequence>
<protein>
    <submittedName>
        <fullName evidence="1">Uncharacterized protein</fullName>
    </submittedName>
</protein>